<dbReference type="EnsemblMetazoa" id="GPPI022587-RA">
    <property type="protein sequence ID" value="GPPI022587-PA"/>
    <property type="gene ID" value="GPPI022587"/>
</dbReference>
<keyword evidence="2" id="KW-0812">Transmembrane</keyword>
<dbReference type="EMBL" id="JXJN01010097">
    <property type="status" value="NOT_ANNOTATED_CDS"/>
    <property type="molecule type" value="Genomic_DNA"/>
</dbReference>
<reference evidence="3" key="2">
    <citation type="submission" date="2020-05" db="UniProtKB">
        <authorList>
            <consortium name="EnsemblMetazoa"/>
        </authorList>
    </citation>
    <scope>IDENTIFICATION</scope>
    <source>
        <strain evidence="3">IAEA</strain>
    </source>
</reference>
<keyword evidence="2" id="KW-1133">Transmembrane helix</keyword>
<proteinExistence type="predicted"/>
<dbReference type="EMBL" id="JXJN01010095">
    <property type="status" value="NOT_ANNOTATED_CDS"/>
    <property type="molecule type" value="Genomic_DNA"/>
</dbReference>
<dbReference type="AlphaFoldDB" id="A0A1B0B8X1"/>
<reference evidence="4" key="1">
    <citation type="submission" date="2015-01" db="EMBL/GenBank/DDBJ databases">
        <authorList>
            <person name="Aksoy S."/>
            <person name="Warren W."/>
            <person name="Wilson R.K."/>
        </authorList>
    </citation>
    <scope>NUCLEOTIDE SEQUENCE [LARGE SCALE GENOMIC DNA]</scope>
    <source>
        <strain evidence="4">IAEA</strain>
    </source>
</reference>
<dbReference type="Proteomes" id="UP000092460">
    <property type="component" value="Unassembled WGS sequence"/>
</dbReference>
<protein>
    <submittedName>
        <fullName evidence="3">Uncharacterized protein</fullName>
    </submittedName>
</protein>
<evidence type="ECO:0000256" key="2">
    <source>
        <dbReference type="SAM" id="Phobius"/>
    </source>
</evidence>
<keyword evidence="4" id="KW-1185">Reference proteome</keyword>
<organism evidence="3 4">
    <name type="scientific">Glossina palpalis gambiensis</name>
    <dbReference type="NCBI Taxonomy" id="67801"/>
    <lineage>
        <taxon>Eukaryota</taxon>
        <taxon>Metazoa</taxon>
        <taxon>Ecdysozoa</taxon>
        <taxon>Arthropoda</taxon>
        <taxon>Hexapoda</taxon>
        <taxon>Insecta</taxon>
        <taxon>Pterygota</taxon>
        <taxon>Neoptera</taxon>
        <taxon>Endopterygota</taxon>
        <taxon>Diptera</taxon>
        <taxon>Brachycera</taxon>
        <taxon>Muscomorpha</taxon>
        <taxon>Hippoboscoidea</taxon>
        <taxon>Glossinidae</taxon>
        <taxon>Glossina</taxon>
    </lineage>
</organism>
<evidence type="ECO:0000313" key="4">
    <source>
        <dbReference type="Proteomes" id="UP000092460"/>
    </source>
</evidence>
<dbReference type="VEuPathDB" id="VectorBase:GPPI022587"/>
<name>A0A1B0B8X1_9MUSC</name>
<dbReference type="EMBL" id="JXJN01010096">
    <property type="status" value="NOT_ANNOTATED_CDS"/>
    <property type="molecule type" value="Genomic_DNA"/>
</dbReference>
<keyword evidence="2" id="KW-0472">Membrane</keyword>
<evidence type="ECO:0000313" key="3">
    <source>
        <dbReference type="EnsemblMetazoa" id="GPPI022587-PA"/>
    </source>
</evidence>
<feature type="transmembrane region" description="Helical" evidence="2">
    <location>
        <begin position="98"/>
        <end position="117"/>
    </location>
</feature>
<accession>A0A1B0B8X1</accession>
<evidence type="ECO:0000256" key="1">
    <source>
        <dbReference type="SAM" id="MobiDB-lite"/>
    </source>
</evidence>
<feature type="region of interest" description="Disordered" evidence="1">
    <location>
        <begin position="18"/>
        <end position="39"/>
    </location>
</feature>
<sequence>MDKCIQALSRSHLFRGVRGHGEGKSEGEDDCDGINGSNDEGSSSMKVYLIFNGRNENRECKDAVRTANEWLSQQVHTEVGKSINDNLIRIFHIKNISAMRLMVALATVTVIVVETIVEQKIN</sequence>